<evidence type="ECO:0000313" key="2">
    <source>
        <dbReference type="Proteomes" id="UP001148838"/>
    </source>
</evidence>
<dbReference type="Proteomes" id="UP001148838">
    <property type="component" value="Unassembled WGS sequence"/>
</dbReference>
<name>A0ABQ8S8A4_PERAM</name>
<organism evidence="1 2">
    <name type="scientific">Periplaneta americana</name>
    <name type="common">American cockroach</name>
    <name type="synonym">Blatta americana</name>
    <dbReference type="NCBI Taxonomy" id="6978"/>
    <lineage>
        <taxon>Eukaryota</taxon>
        <taxon>Metazoa</taxon>
        <taxon>Ecdysozoa</taxon>
        <taxon>Arthropoda</taxon>
        <taxon>Hexapoda</taxon>
        <taxon>Insecta</taxon>
        <taxon>Pterygota</taxon>
        <taxon>Neoptera</taxon>
        <taxon>Polyneoptera</taxon>
        <taxon>Dictyoptera</taxon>
        <taxon>Blattodea</taxon>
        <taxon>Blattoidea</taxon>
        <taxon>Blattidae</taxon>
        <taxon>Blattinae</taxon>
        <taxon>Periplaneta</taxon>
    </lineage>
</organism>
<keyword evidence="2" id="KW-1185">Reference proteome</keyword>
<reference evidence="1 2" key="1">
    <citation type="journal article" date="2022" name="Allergy">
        <title>Genome assembly and annotation of Periplaneta americana reveal a comprehensive cockroach allergen profile.</title>
        <authorList>
            <person name="Wang L."/>
            <person name="Xiong Q."/>
            <person name="Saelim N."/>
            <person name="Wang L."/>
            <person name="Nong W."/>
            <person name="Wan A.T."/>
            <person name="Shi M."/>
            <person name="Liu X."/>
            <person name="Cao Q."/>
            <person name="Hui J.H.L."/>
            <person name="Sookrung N."/>
            <person name="Leung T.F."/>
            <person name="Tungtrongchitr A."/>
            <person name="Tsui S.K.W."/>
        </authorList>
    </citation>
    <scope>NUCLEOTIDE SEQUENCE [LARGE SCALE GENOMIC DNA]</scope>
    <source>
        <strain evidence="1">PWHHKU_190912</strain>
    </source>
</reference>
<accession>A0ABQ8S8A4</accession>
<dbReference type="EMBL" id="JAJSOF020000033">
    <property type="protein sequence ID" value="KAJ4430099.1"/>
    <property type="molecule type" value="Genomic_DNA"/>
</dbReference>
<gene>
    <name evidence="1" type="ORF">ANN_22308</name>
</gene>
<sequence length="83" mass="9229">MAGLCEGGNEPPGSLKVRLEPVPARSRSGMLTVNPQRWTYVVKPWFSEPTHARCEARIAQIRTTREIASGSYGCEVRRSLISQ</sequence>
<evidence type="ECO:0000313" key="1">
    <source>
        <dbReference type="EMBL" id="KAJ4430099.1"/>
    </source>
</evidence>
<comment type="caution">
    <text evidence="1">The sequence shown here is derived from an EMBL/GenBank/DDBJ whole genome shotgun (WGS) entry which is preliminary data.</text>
</comment>
<protein>
    <submittedName>
        <fullName evidence="1">Uncharacterized protein</fullName>
    </submittedName>
</protein>
<proteinExistence type="predicted"/>